<organism evidence="2">
    <name type="scientific">bioreactor metagenome</name>
    <dbReference type="NCBI Taxonomy" id="1076179"/>
    <lineage>
        <taxon>unclassified sequences</taxon>
        <taxon>metagenomes</taxon>
        <taxon>ecological metagenomes</taxon>
    </lineage>
</organism>
<feature type="compositionally biased region" description="Basic residues" evidence="1">
    <location>
        <begin position="177"/>
        <end position="186"/>
    </location>
</feature>
<evidence type="ECO:0000256" key="1">
    <source>
        <dbReference type="SAM" id="MobiDB-lite"/>
    </source>
</evidence>
<name>A0A644VSH3_9ZZZZ</name>
<accession>A0A644VSH3</accession>
<protein>
    <submittedName>
        <fullName evidence="2">Uncharacterized protein</fullName>
    </submittedName>
</protein>
<evidence type="ECO:0000313" key="2">
    <source>
        <dbReference type="EMBL" id="MPL94351.1"/>
    </source>
</evidence>
<comment type="caution">
    <text evidence="2">The sequence shown here is derived from an EMBL/GenBank/DDBJ whole genome shotgun (WGS) entry which is preliminary data.</text>
</comment>
<dbReference type="EMBL" id="VSSQ01000425">
    <property type="protein sequence ID" value="MPL94351.1"/>
    <property type="molecule type" value="Genomic_DNA"/>
</dbReference>
<reference evidence="2" key="1">
    <citation type="submission" date="2019-08" db="EMBL/GenBank/DDBJ databases">
        <authorList>
            <person name="Kucharzyk K."/>
            <person name="Murdoch R.W."/>
            <person name="Higgins S."/>
            <person name="Loffler F."/>
        </authorList>
    </citation>
    <scope>NUCLEOTIDE SEQUENCE</scope>
</reference>
<feature type="region of interest" description="Disordered" evidence="1">
    <location>
        <begin position="157"/>
        <end position="186"/>
    </location>
</feature>
<proteinExistence type="predicted"/>
<sequence>MLQPGHSLVGACVLRPATQRDRALGGQAQQPLERGIVDHEIGERAAVERGIEGFERLAEGHAEQAGLAQRAGVRRGVEAFGEGQRGLEGAQHLADADLGHRPRQPQPARAATLGLDEAALREGVDDLREVVFRGVAGGGDLVLAHDPAGIDRAAHQRAHGQVGSRRQSHGKALCSASHRRNRAGAI</sequence>
<dbReference type="AlphaFoldDB" id="A0A644VSH3"/>
<gene>
    <name evidence="2" type="ORF">SDC9_40504</name>
</gene>